<dbReference type="AlphaFoldDB" id="H1SHA4"/>
<dbReference type="PANTHER" id="PTHR42928">
    <property type="entry name" value="TRICARBOXYLATE-BINDING PROTEIN"/>
    <property type="match status" value="1"/>
</dbReference>
<accession>H1SHA4</accession>
<dbReference type="Proteomes" id="UP000005808">
    <property type="component" value="Unassembled WGS sequence"/>
</dbReference>
<name>H1SHA4_9BURK</name>
<evidence type="ECO:0000313" key="4">
    <source>
        <dbReference type="Proteomes" id="UP000005808"/>
    </source>
</evidence>
<dbReference type="PANTHER" id="PTHR42928:SF5">
    <property type="entry name" value="BLR1237 PROTEIN"/>
    <property type="match status" value="1"/>
</dbReference>
<gene>
    <name evidence="3" type="ORF">OR16_39074</name>
</gene>
<feature type="chain" id="PRO_5003554607" description="Extra-cytoplasmic solute receptor" evidence="2">
    <location>
        <begin position="27"/>
        <end position="195"/>
    </location>
</feature>
<comment type="similarity">
    <text evidence="1">Belongs to the UPF0065 (bug) family.</text>
</comment>
<dbReference type="OrthoDB" id="8678477at2"/>
<feature type="signal peptide" evidence="2">
    <location>
        <begin position="1"/>
        <end position="26"/>
    </location>
</feature>
<proteinExistence type="inferred from homology"/>
<evidence type="ECO:0000313" key="3">
    <source>
        <dbReference type="EMBL" id="EHP38095.1"/>
    </source>
</evidence>
<evidence type="ECO:0000256" key="1">
    <source>
        <dbReference type="ARBA" id="ARBA00006987"/>
    </source>
</evidence>
<dbReference type="Gene3D" id="3.40.190.150">
    <property type="entry name" value="Bordetella uptake gene, domain 1"/>
    <property type="match status" value="2"/>
</dbReference>
<reference evidence="3 4" key="1">
    <citation type="journal article" date="2012" name="J. Bacteriol.">
        <title>De Novo Genome Project of Cupriavidus basilensis OR16.</title>
        <authorList>
            <person name="Cserhati M."/>
            <person name="Kriszt B."/>
            <person name="Szoboszlay S."/>
            <person name="Toth A."/>
            <person name="Szabo I."/>
            <person name="Tancsics A."/>
            <person name="Nagy I."/>
            <person name="Horvath B."/>
            <person name="Nagy I."/>
            <person name="Kukolya J."/>
        </authorList>
    </citation>
    <scope>NUCLEOTIDE SEQUENCE [LARGE SCALE GENOMIC DNA]</scope>
    <source>
        <strain evidence="3 4">OR16</strain>
    </source>
</reference>
<sequence length="195" mass="20237">MKPVHTFKLACLAACCLAVPAGSALAQAYPTHPIQMVIPFPPGGATDVIGRLLAKKLGDHLGQTVVIDNRPGAGTIVGAGMVAKAAPDGYTAIAVTTAKRSSLLPDVPTVAESGYPGTDMDTWLAVVAPRGLPPEVKAKLEKALAETMADPDTRKKLLDNGFEPSYGTGAEVTALITKELPRMRAIAQRANITAD</sequence>
<evidence type="ECO:0000256" key="2">
    <source>
        <dbReference type="SAM" id="SignalP"/>
    </source>
</evidence>
<dbReference type="CDD" id="cd07012">
    <property type="entry name" value="PBP2_Bug_TTT"/>
    <property type="match status" value="1"/>
</dbReference>
<evidence type="ECO:0008006" key="5">
    <source>
        <dbReference type="Google" id="ProtNLM"/>
    </source>
</evidence>
<dbReference type="PATRIC" id="fig|1127483.3.peg.7773"/>
<dbReference type="Gene3D" id="3.40.190.10">
    <property type="entry name" value="Periplasmic binding protein-like II"/>
    <property type="match status" value="1"/>
</dbReference>
<comment type="caution">
    <text evidence="3">The sequence shown here is derived from an EMBL/GenBank/DDBJ whole genome shotgun (WGS) entry which is preliminary data.</text>
</comment>
<organism evidence="3 4">
    <name type="scientific">Cupriavidus basilensis OR16</name>
    <dbReference type="NCBI Taxonomy" id="1127483"/>
    <lineage>
        <taxon>Bacteria</taxon>
        <taxon>Pseudomonadati</taxon>
        <taxon>Pseudomonadota</taxon>
        <taxon>Betaproteobacteria</taxon>
        <taxon>Burkholderiales</taxon>
        <taxon>Burkholderiaceae</taxon>
        <taxon>Cupriavidus</taxon>
    </lineage>
</organism>
<protein>
    <recommendedName>
        <fullName evidence="5">Extra-cytoplasmic solute receptor</fullName>
    </recommendedName>
</protein>
<dbReference type="InterPro" id="IPR042100">
    <property type="entry name" value="Bug_dom1"/>
</dbReference>
<dbReference type="RefSeq" id="WP_006163898.1">
    <property type="nucleotide sequence ID" value="NZ_AHJE01000147.1"/>
</dbReference>
<dbReference type="Pfam" id="PF03401">
    <property type="entry name" value="TctC"/>
    <property type="match status" value="1"/>
</dbReference>
<dbReference type="EMBL" id="AHJE01000147">
    <property type="protein sequence ID" value="EHP38095.1"/>
    <property type="molecule type" value="Genomic_DNA"/>
</dbReference>
<dbReference type="InterPro" id="IPR005064">
    <property type="entry name" value="BUG"/>
</dbReference>
<keyword evidence="2" id="KW-0732">Signal</keyword>